<sequence>MQIQSDYIVVDNVRSLQLALITLSQSDCLSIDTESSGYYTYYSKVCLIQISSKGKNYIFDPIRLDDLTGLGPLFENPRILKIFHSASDDIKALKRDFGFKFINIADTMFSSRLLDLEQNSLLYLVEHYHKVKLSKKEQKSNWEKRPLEKSQLQYAALDTVYLESIWTKMSEELGKRKLLDEAVSEFAKIAEEEPEPFEGFSINLEKFPNVLELGSDERRALHDTLGFRDEKAKKLNKAPFRVWNNDKVLELVKSRGELNKLIDILGKKDAENLYQVYKNPSGPPIQKNDLFKRSTEDLAGEEADRFKRLRQWRETIMSIRRMGHNLMPSNKNIAEIAKRNPKTIEELKELGIFSNWKVENYGPSIIAAMQSKPYETTLSGLIPIKKKFD</sequence>
<dbReference type="InterPro" id="IPR002562">
    <property type="entry name" value="3'-5'_exonuclease_dom"/>
</dbReference>
<dbReference type="InterPro" id="IPR036397">
    <property type="entry name" value="RNaseH_sf"/>
</dbReference>
<dbReference type="CDD" id="cd06142">
    <property type="entry name" value="RNaseD_exo"/>
    <property type="match status" value="1"/>
</dbReference>
<dbReference type="Pfam" id="PF01612">
    <property type="entry name" value="DNA_pol_A_exo1"/>
    <property type="match status" value="1"/>
</dbReference>
<evidence type="ECO:0000313" key="3">
    <source>
        <dbReference type="Proteomes" id="UP000232196"/>
    </source>
</evidence>
<organism evidence="2 3">
    <name type="scientific">Leptospira hartskeerlii</name>
    <dbReference type="NCBI Taxonomy" id="2023177"/>
    <lineage>
        <taxon>Bacteria</taxon>
        <taxon>Pseudomonadati</taxon>
        <taxon>Spirochaetota</taxon>
        <taxon>Spirochaetia</taxon>
        <taxon>Leptospirales</taxon>
        <taxon>Leptospiraceae</taxon>
        <taxon>Leptospira</taxon>
    </lineage>
</organism>
<dbReference type="InterPro" id="IPR044876">
    <property type="entry name" value="HRDC_dom_sf"/>
</dbReference>
<keyword evidence="3" id="KW-1185">Reference proteome</keyword>
<evidence type="ECO:0000313" key="2">
    <source>
        <dbReference type="EMBL" id="PJZ24107.1"/>
    </source>
</evidence>
<feature type="domain" description="HRDC" evidence="1">
    <location>
        <begin position="299"/>
        <end position="379"/>
    </location>
</feature>
<dbReference type="InterPro" id="IPR010997">
    <property type="entry name" value="HRDC-like_sf"/>
</dbReference>
<dbReference type="Gene3D" id="1.10.150.80">
    <property type="entry name" value="HRDC domain"/>
    <property type="match status" value="1"/>
</dbReference>
<dbReference type="PANTHER" id="PTHR12124">
    <property type="entry name" value="POLYMYOSITIS/SCLERODERMA AUTOANTIGEN-RELATED"/>
    <property type="match status" value="1"/>
</dbReference>
<dbReference type="SUPFAM" id="SSF53098">
    <property type="entry name" value="Ribonuclease H-like"/>
    <property type="match status" value="1"/>
</dbReference>
<protein>
    <submittedName>
        <fullName evidence="2">Ribonuclease D</fullName>
    </submittedName>
</protein>
<dbReference type="SMART" id="SM00474">
    <property type="entry name" value="35EXOc"/>
    <property type="match status" value="1"/>
</dbReference>
<dbReference type="RefSeq" id="WP_100708025.1">
    <property type="nucleotide sequence ID" value="NZ_NPDL01000001.1"/>
</dbReference>
<dbReference type="GO" id="GO:0000175">
    <property type="term" value="F:3'-5'-RNA exonuclease activity"/>
    <property type="evidence" value="ECO:0007669"/>
    <property type="project" value="InterPro"/>
</dbReference>
<dbReference type="GO" id="GO:0000467">
    <property type="term" value="P:exonucleolytic trimming to generate mature 3'-end of 5.8S rRNA from tricistronic rRNA transcript (SSU-rRNA, 5.8S rRNA, LSU-rRNA)"/>
    <property type="evidence" value="ECO:0007669"/>
    <property type="project" value="InterPro"/>
</dbReference>
<dbReference type="InterPro" id="IPR045092">
    <property type="entry name" value="Rrp6-like"/>
</dbReference>
<evidence type="ECO:0000259" key="1">
    <source>
        <dbReference type="PROSITE" id="PS50967"/>
    </source>
</evidence>
<dbReference type="InterPro" id="IPR002121">
    <property type="entry name" value="HRDC_dom"/>
</dbReference>
<reference evidence="2 3" key="1">
    <citation type="submission" date="2017-07" db="EMBL/GenBank/DDBJ databases">
        <title>Leptospira spp. isolated from tropical soils.</title>
        <authorList>
            <person name="Thibeaux R."/>
            <person name="Iraola G."/>
            <person name="Ferres I."/>
            <person name="Bierque E."/>
            <person name="Girault D."/>
            <person name="Soupe-Gilbert M.-E."/>
            <person name="Picardeau M."/>
            <person name="Goarant C."/>
        </authorList>
    </citation>
    <scope>NUCLEOTIDE SEQUENCE [LARGE SCALE GENOMIC DNA]</scope>
    <source>
        <strain evidence="2 3">MCA1-C-A1</strain>
    </source>
</reference>
<dbReference type="PROSITE" id="PS50967">
    <property type="entry name" value="HRDC"/>
    <property type="match status" value="1"/>
</dbReference>
<comment type="caution">
    <text evidence="2">The sequence shown here is derived from an EMBL/GenBank/DDBJ whole genome shotgun (WGS) entry which is preliminary data.</text>
</comment>
<dbReference type="PANTHER" id="PTHR12124:SF47">
    <property type="entry name" value="EXOSOME COMPONENT 10"/>
    <property type="match status" value="1"/>
</dbReference>
<accession>A0A2M9X8T9</accession>
<dbReference type="OrthoDB" id="144122at2"/>
<dbReference type="Gene3D" id="3.30.420.10">
    <property type="entry name" value="Ribonuclease H-like superfamily/Ribonuclease H"/>
    <property type="match status" value="1"/>
</dbReference>
<dbReference type="GO" id="GO:0071051">
    <property type="term" value="P:poly(A)-dependent snoRNA 3'-end processing"/>
    <property type="evidence" value="ECO:0007669"/>
    <property type="project" value="TreeGrafter"/>
</dbReference>
<dbReference type="GO" id="GO:0003727">
    <property type="term" value="F:single-stranded RNA binding"/>
    <property type="evidence" value="ECO:0007669"/>
    <property type="project" value="TreeGrafter"/>
</dbReference>
<dbReference type="GO" id="GO:0071044">
    <property type="term" value="P:histone mRNA catabolic process"/>
    <property type="evidence" value="ECO:0007669"/>
    <property type="project" value="TreeGrafter"/>
</dbReference>
<gene>
    <name evidence="2" type="ORF">CH357_17305</name>
</gene>
<dbReference type="GO" id="GO:0000166">
    <property type="term" value="F:nucleotide binding"/>
    <property type="evidence" value="ECO:0007669"/>
    <property type="project" value="InterPro"/>
</dbReference>
<dbReference type="EMBL" id="NPDN01000010">
    <property type="protein sequence ID" value="PJZ24107.1"/>
    <property type="molecule type" value="Genomic_DNA"/>
</dbReference>
<proteinExistence type="predicted"/>
<dbReference type="Pfam" id="PF00570">
    <property type="entry name" value="HRDC"/>
    <property type="match status" value="1"/>
</dbReference>
<dbReference type="InterPro" id="IPR012337">
    <property type="entry name" value="RNaseH-like_sf"/>
</dbReference>
<dbReference type="Proteomes" id="UP000232196">
    <property type="component" value="Unassembled WGS sequence"/>
</dbReference>
<name>A0A2M9X8T9_9LEPT</name>
<dbReference type="AlphaFoldDB" id="A0A2M9X8T9"/>
<dbReference type="SUPFAM" id="SSF47819">
    <property type="entry name" value="HRDC-like"/>
    <property type="match status" value="1"/>
</dbReference>